<sequence length="81" mass="8707">MAGLPPGPVGRTEPDVVPARYRGRGLEETVTVAGFLLDVPGASPPPREAVEAQVRRHVSDGDGSYGFRHDQHVLRVERPAP</sequence>
<gene>
    <name evidence="2" type="ORF">ACFF45_12305</name>
</gene>
<reference evidence="2 3" key="1">
    <citation type="submission" date="2024-09" db="EMBL/GenBank/DDBJ databases">
        <authorList>
            <person name="Sun Q."/>
            <person name="Mori K."/>
        </authorList>
    </citation>
    <scope>NUCLEOTIDE SEQUENCE [LARGE SCALE GENOMIC DNA]</scope>
    <source>
        <strain evidence="2 3">JCM 6917</strain>
    </source>
</reference>
<feature type="compositionally biased region" description="Basic and acidic residues" evidence="1">
    <location>
        <begin position="67"/>
        <end position="81"/>
    </location>
</feature>
<name>A0ABV5MZK0_9ACTN</name>
<evidence type="ECO:0000256" key="1">
    <source>
        <dbReference type="SAM" id="MobiDB-lite"/>
    </source>
</evidence>
<dbReference type="EMBL" id="JBHMCY010000018">
    <property type="protein sequence ID" value="MFB9463466.1"/>
    <property type="molecule type" value="Genomic_DNA"/>
</dbReference>
<dbReference type="RefSeq" id="WP_381345640.1">
    <property type="nucleotide sequence ID" value="NZ_JBHMCY010000018.1"/>
</dbReference>
<organism evidence="2 3">
    <name type="scientific">Streptomyces cinereospinus</name>
    <dbReference type="NCBI Taxonomy" id="285561"/>
    <lineage>
        <taxon>Bacteria</taxon>
        <taxon>Bacillati</taxon>
        <taxon>Actinomycetota</taxon>
        <taxon>Actinomycetes</taxon>
        <taxon>Kitasatosporales</taxon>
        <taxon>Streptomycetaceae</taxon>
        <taxon>Streptomyces</taxon>
    </lineage>
</organism>
<dbReference type="Proteomes" id="UP001589709">
    <property type="component" value="Unassembled WGS sequence"/>
</dbReference>
<protein>
    <submittedName>
        <fullName evidence="2">Uncharacterized protein</fullName>
    </submittedName>
</protein>
<proteinExistence type="predicted"/>
<accession>A0ABV5MZK0</accession>
<evidence type="ECO:0000313" key="2">
    <source>
        <dbReference type="EMBL" id="MFB9463466.1"/>
    </source>
</evidence>
<evidence type="ECO:0000313" key="3">
    <source>
        <dbReference type="Proteomes" id="UP001589709"/>
    </source>
</evidence>
<comment type="caution">
    <text evidence="2">The sequence shown here is derived from an EMBL/GenBank/DDBJ whole genome shotgun (WGS) entry which is preliminary data.</text>
</comment>
<feature type="region of interest" description="Disordered" evidence="1">
    <location>
        <begin position="60"/>
        <end position="81"/>
    </location>
</feature>
<keyword evidence="3" id="KW-1185">Reference proteome</keyword>